<gene>
    <name evidence="2" type="ORF">E6H01_12945</name>
</gene>
<reference evidence="2 3" key="1">
    <citation type="journal article" date="2019" name="Nat. Microbiol.">
        <title>Mediterranean grassland soil C-N compound turnover is dependent on rainfall and depth, and is mediated by genomically divergent microorganisms.</title>
        <authorList>
            <person name="Diamond S."/>
            <person name="Andeer P.F."/>
            <person name="Li Z."/>
            <person name="Crits-Christoph A."/>
            <person name="Burstein D."/>
            <person name="Anantharaman K."/>
            <person name="Lane K.R."/>
            <person name="Thomas B.C."/>
            <person name="Pan C."/>
            <person name="Northen T.R."/>
            <person name="Banfield J.F."/>
        </authorList>
    </citation>
    <scope>NUCLEOTIDE SEQUENCE [LARGE SCALE GENOMIC DNA]</scope>
    <source>
        <strain evidence="2">NP_4</strain>
    </source>
</reference>
<comment type="caution">
    <text evidence="2">The sequence shown here is derived from an EMBL/GenBank/DDBJ whole genome shotgun (WGS) entry which is preliminary data.</text>
</comment>
<organism evidence="2 3">
    <name type="scientific">Candidatus Segetimicrobium genomatis</name>
    <dbReference type="NCBI Taxonomy" id="2569760"/>
    <lineage>
        <taxon>Bacteria</taxon>
        <taxon>Bacillati</taxon>
        <taxon>Candidatus Sysuimicrobiota</taxon>
        <taxon>Candidatus Sysuimicrobiia</taxon>
        <taxon>Candidatus Sysuimicrobiales</taxon>
        <taxon>Candidatus Segetimicrobiaceae</taxon>
        <taxon>Candidatus Segetimicrobium</taxon>
    </lineage>
</organism>
<dbReference type="EMBL" id="VBAL01000194">
    <property type="protein sequence ID" value="TMI97835.1"/>
    <property type="molecule type" value="Genomic_DNA"/>
</dbReference>
<name>A0A537KQ21_9BACT</name>
<protein>
    <submittedName>
        <fullName evidence="2">Adenine deaminase</fullName>
    </submittedName>
</protein>
<accession>A0A537KQ21</accession>
<dbReference type="InterPro" id="IPR026912">
    <property type="entry name" value="Adenine_deam_C"/>
</dbReference>
<dbReference type="Pfam" id="PF13382">
    <property type="entry name" value="Adenine_deam_C"/>
    <property type="match status" value="1"/>
</dbReference>
<evidence type="ECO:0000259" key="1">
    <source>
        <dbReference type="Pfam" id="PF13382"/>
    </source>
</evidence>
<dbReference type="Proteomes" id="UP000319353">
    <property type="component" value="Unassembled WGS sequence"/>
</dbReference>
<evidence type="ECO:0000313" key="2">
    <source>
        <dbReference type="EMBL" id="TMI97835.1"/>
    </source>
</evidence>
<evidence type="ECO:0000313" key="3">
    <source>
        <dbReference type="Proteomes" id="UP000319353"/>
    </source>
</evidence>
<dbReference type="AlphaFoldDB" id="A0A537KQ21"/>
<proteinExistence type="predicted"/>
<feature type="domain" description="Adenine deaminase C-terminal" evidence="1">
    <location>
        <begin position="1"/>
        <end position="93"/>
    </location>
</feature>
<feature type="non-terminal residue" evidence="2">
    <location>
        <position position="1"/>
    </location>
</feature>
<sequence length="102" mass="11076">DDAMRAAVELILEMRGGLVAVAGREAAKLPLPIAGLMSDQPIATVAEQFRNLLRMARRMGSRLEDPFMALSFLALSVIPELKLTDRGLVDVARGEIVPLFSD</sequence>